<dbReference type="Gene3D" id="3.40.50.300">
    <property type="entry name" value="P-loop containing nucleotide triphosphate hydrolases"/>
    <property type="match status" value="1"/>
</dbReference>
<dbReference type="OrthoDB" id="2405412at2759"/>
<keyword evidence="7" id="KW-0067">ATP-binding</keyword>
<dbReference type="GO" id="GO:0000448">
    <property type="term" value="P:cleavage in ITS2 between 5.8S rRNA and LSU-rRNA of tricistronic rRNA transcript (SSU-rRNA, 5.8S rRNA, LSU-rRNA)"/>
    <property type="evidence" value="ECO:0007669"/>
    <property type="project" value="TreeGrafter"/>
</dbReference>
<evidence type="ECO:0000256" key="2">
    <source>
        <dbReference type="ARBA" id="ARBA00018706"/>
    </source>
</evidence>
<reference evidence="11" key="1">
    <citation type="journal article" date="2014" name="Proc. Natl. Acad. Sci. U.S.A.">
        <title>Extensive sampling of basidiomycete genomes demonstrates inadequacy of the white-rot/brown-rot paradigm for wood decay fungi.</title>
        <authorList>
            <person name="Riley R."/>
            <person name="Salamov A.A."/>
            <person name="Brown D.W."/>
            <person name="Nagy L.G."/>
            <person name="Floudas D."/>
            <person name="Held B.W."/>
            <person name="Levasseur A."/>
            <person name="Lombard V."/>
            <person name="Morin E."/>
            <person name="Otillar R."/>
            <person name="Lindquist E.A."/>
            <person name="Sun H."/>
            <person name="LaButti K.M."/>
            <person name="Schmutz J."/>
            <person name="Jabbour D."/>
            <person name="Luo H."/>
            <person name="Baker S.E."/>
            <person name="Pisabarro A.G."/>
            <person name="Walton J.D."/>
            <person name="Blanchette R.A."/>
            <person name="Henrissat B."/>
            <person name="Martin F."/>
            <person name="Cullen D."/>
            <person name="Hibbett D.S."/>
            <person name="Grigoriev I.V."/>
        </authorList>
    </citation>
    <scope>NUCLEOTIDE SEQUENCE [LARGE SCALE GENOMIC DNA]</scope>
    <source>
        <strain evidence="11">MUCL 33604</strain>
    </source>
</reference>
<organism evidence="10 11">
    <name type="scientific">Jaapia argillacea MUCL 33604</name>
    <dbReference type="NCBI Taxonomy" id="933084"/>
    <lineage>
        <taxon>Eukaryota</taxon>
        <taxon>Fungi</taxon>
        <taxon>Dikarya</taxon>
        <taxon>Basidiomycota</taxon>
        <taxon>Agaricomycotina</taxon>
        <taxon>Agaricomycetes</taxon>
        <taxon>Agaricomycetidae</taxon>
        <taxon>Jaapiales</taxon>
        <taxon>Jaapiaceae</taxon>
        <taxon>Jaapia</taxon>
    </lineage>
</organism>
<keyword evidence="11" id="KW-1185">Reference proteome</keyword>
<evidence type="ECO:0000256" key="7">
    <source>
        <dbReference type="ARBA" id="ARBA00022840"/>
    </source>
</evidence>
<evidence type="ECO:0000256" key="4">
    <source>
        <dbReference type="ARBA" id="ARBA00022679"/>
    </source>
</evidence>
<evidence type="ECO:0000256" key="3">
    <source>
        <dbReference type="ARBA" id="ARBA00019824"/>
    </source>
</evidence>
<feature type="domain" description="Clp1 P-loop" evidence="9">
    <location>
        <begin position="409"/>
        <end position="560"/>
    </location>
</feature>
<dbReference type="AlphaFoldDB" id="A0A067QG39"/>
<comment type="similarity">
    <text evidence="1">Belongs to the Clp1 family. NOL9/GRC3 subfamily.</text>
</comment>
<dbReference type="InterPro" id="IPR045116">
    <property type="entry name" value="Clp1/Grc3"/>
</dbReference>
<evidence type="ECO:0000256" key="8">
    <source>
        <dbReference type="SAM" id="MobiDB-lite"/>
    </source>
</evidence>
<evidence type="ECO:0000256" key="6">
    <source>
        <dbReference type="ARBA" id="ARBA00022777"/>
    </source>
</evidence>
<protein>
    <recommendedName>
        <fullName evidence="3">Polynucleotide 5'-hydroxyl-kinase GRC3</fullName>
    </recommendedName>
    <alternativeName>
        <fullName evidence="2">Polynucleotide 5'-hydroxyl-kinase grc3</fullName>
    </alternativeName>
</protein>
<dbReference type="HOGENOM" id="CLU_010345_0_0_1"/>
<feature type="region of interest" description="Disordered" evidence="8">
    <location>
        <begin position="1"/>
        <end position="99"/>
    </location>
</feature>
<feature type="compositionally biased region" description="Polar residues" evidence="8">
    <location>
        <begin position="40"/>
        <end position="70"/>
    </location>
</feature>
<dbReference type="EMBL" id="KL197709">
    <property type="protein sequence ID" value="KDQ65165.1"/>
    <property type="molecule type" value="Genomic_DNA"/>
</dbReference>
<dbReference type="GO" id="GO:0051731">
    <property type="term" value="F:polynucleotide 5'-hydroxyl-kinase activity"/>
    <property type="evidence" value="ECO:0007669"/>
    <property type="project" value="InterPro"/>
</dbReference>
<dbReference type="PANTHER" id="PTHR12755">
    <property type="entry name" value="CLEAVAGE/POLYADENYLATION FACTOR IA SUBUNIT CLP1P"/>
    <property type="match status" value="1"/>
</dbReference>
<proteinExistence type="inferred from homology"/>
<feature type="compositionally biased region" description="Acidic residues" evidence="8">
    <location>
        <begin position="161"/>
        <end position="171"/>
    </location>
</feature>
<name>A0A067QG39_9AGAM</name>
<sequence>MLSAFAARKLRAGQNKLEEQGTPASTVPSTPLSSSCPPSGRNTPSAELPNSVQKPVSASAQKRKPSSQGPTKRDKKKKKKGDEGKEKDTKGRYFAQGEVFMAQAQDEVIVIEGSEDEEDRRGSSPSSGMEDGEGDISMTLTTPRISRGRRVWSPSRLIQDSSDEEDEEDQGMVENGGANLTDLIDVARRPAQESFVELSTFRPLPGQNTFPLSSEEIGGLPSTHESSASAVTVLLMSPGDALCLLGVYAFTILRGSLSLCGVTLTPSITAHRVFAPRSSPLPILRCLRAGIVDDGTVGDLPIPNRILKEVEGRDGVALVLLRSLETGVEGLGRVCRTFDGVFEPSRSMNEQPLDNLGVPGVVMLERQTRDTHPFLLPSTWDLEISSLLSRLMADDGAKVMNPVVCLVKGPKNSGKSGFARLLLNQLLSKYKRVAYLECDIGQSEFTPGGMVSLNVISEHVFGPPFTHPTLPHSAHYIGATTPRSSPSHYLNSIQALFQTYRLDVQYSDCDDLGFREDDARIGEIVPLVVNTMGWTKGLGAEIMKKIEDIVEASDIFELESPIQENAWDGHGQLWKRGPGRPNSVDSAYGPRYHTIEPIAPSVLSTNYTPADHRTISLLSYFHAIFPPPSLSSGSAFDQMTATTWQTNLPLCAQRPFEVDWSVAIDKVVLVGAGSEDVVREEVAGVLNCALVGLVTCQPGFVDDDIPVMSTESASQTLLPYIQGSPPPSPESSSCLGLGLVRAISQTSSHMHLLTPLPPSLISNSPCRIMVRGEMELPVWGMLDFRSEDGLTVAGVERNKVPFLRWGKEVGVVGGEKRRVRRNLMRRGQM</sequence>
<dbReference type="PANTHER" id="PTHR12755:SF3">
    <property type="entry name" value="POLYNUCLEOTIDE 5'-HYDROXYL-KINASE NOL9"/>
    <property type="match status" value="1"/>
</dbReference>
<evidence type="ECO:0000259" key="9">
    <source>
        <dbReference type="Pfam" id="PF16575"/>
    </source>
</evidence>
<dbReference type="STRING" id="933084.A0A067QG39"/>
<evidence type="ECO:0000313" key="10">
    <source>
        <dbReference type="EMBL" id="KDQ65165.1"/>
    </source>
</evidence>
<evidence type="ECO:0000256" key="1">
    <source>
        <dbReference type="ARBA" id="ARBA00011003"/>
    </source>
</evidence>
<dbReference type="GO" id="GO:0005524">
    <property type="term" value="F:ATP binding"/>
    <property type="evidence" value="ECO:0007669"/>
    <property type="project" value="UniProtKB-KW"/>
</dbReference>
<feature type="compositionally biased region" description="Low complexity" evidence="8">
    <location>
        <begin position="22"/>
        <end position="39"/>
    </location>
</feature>
<keyword evidence="4" id="KW-0808">Transferase</keyword>
<dbReference type="InParanoid" id="A0A067QG39"/>
<dbReference type="InterPro" id="IPR032319">
    <property type="entry name" value="CLP1_P"/>
</dbReference>
<dbReference type="InterPro" id="IPR027417">
    <property type="entry name" value="P-loop_NTPase"/>
</dbReference>
<keyword evidence="6" id="KW-0418">Kinase</keyword>
<accession>A0A067QG39</accession>
<keyword evidence="5" id="KW-0547">Nucleotide-binding</keyword>
<dbReference type="FunCoup" id="A0A067QG39">
    <property type="interactions" value="255"/>
</dbReference>
<dbReference type="GO" id="GO:0005634">
    <property type="term" value="C:nucleus"/>
    <property type="evidence" value="ECO:0007669"/>
    <property type="project" value="TreeGrafter"/>
</dbReference>
<gene>
    <name evidence="10" type="ORF">JAAARDRAFT_202382</name>
</gene>
<feature type="region of interest" description="Disordered" evidence="8">
    <location>
        <begin position="113"/>
        <end position="174"/>
    </location>
</feature>
<evidence type="ECO:0000313" key="11">
    <source>
        <dbReference type="Proteomes" id="UP000027265"/>
    </source>
</evidence>
<feature type="compositionally biased region" description="Basic and acidic residues" evidence="8">
    <location>
        <begin position="80"/>
        <end position="91"/>
    </location>
</feature>
<dbReference type="Pfam" id="PF16575">
    <property type="entry name" value="CLP1_P"/>
    <property type="match status" value="1"/>
</dbReference>
<evidence type="ECO:0000256" key="5">
    <source>
        <dbReference type="ARBA" id="ARBA00022741"/>
    </source>
</evidence>
<dbReference type="Proteomes" id="UP000027265">
    <property type="component" value="Unassembled WGS sequence"/>
</dbReference>